<protein>
    <recommendedName>
        <fullName evidence="7">CUB domain-containing protein</fullName>
    </recommendedName>
</protein>
<keyword evidence="5" id="KW-0472">Membrane</keyword>
<evidence type="ECO:0000256" key="4">
    <source>
        <dbReference type="SAM" id="MobiDB-lite"/>
    </source>
</evidence>
<feature type="region of interest" description="Disordered" evidence="4">
    <location>
        <begin position="184"/>
        <end position="203"/>
    </location>
</feature>
<name>A0AAD9JV90_9ANNE</name>
<feature type="signal peptide" evidence="6">
    <location>
        <begin position="1"/>
        <end position="21"/>
    </location>
</feature>
<keyword evidence="9" id="KW-1185">Reference proteome</keyword>
<organism evidence="8 9">
    <name type="scientific">Paralvinella palmiformis</name>
    <dbReference type="NCBI Taxonomy" id="53620"/>
    <lineage>
        <taxon>Eukaryota</taxon>
        <taxon>Metazoa</taxon>
        <taxon>Spiralia</taxon>
        <taxon>Lophotrochozoa</taxon>
        <taxon>Annelida</taxon>
        <taxon>Polychaeta</taxon>
        <taxon>Sedentaria</taxon>
        <taxon>Canalipalpata</taxon>
        <taxon>Terebellida</taxon>
        <taxon>Terebelliformia</taxon>
        <taxon>Alvinellidae</taxon>
        <taxon>Paralvinella</taxon>
    </lineage>
</organism>
<dbReference type="Proteomes" id="UP001208570">
    <property type="component" value="Unassembled WGS sequence"/>
</dbReference>
<dbReference type="SUPFAM" id="SSF49854">
    <property type="entry name" value="Spermadhesin, CUB domain"/>
    <property type="match status" value="1"/>
</dbReference>
<evidence type="ECO:0000313" key="9">
    <source>
        <dbReference type="Proteomes" id="UP001208570"/>
    </source>
</evidence>
<dbReference type="InterPro" id="IPR000859">
    <property type="entry name" value="CUB_dom"/>
</dbReference>
<keyword evidence="1" id="KW-0677">Repeat</keyword>
<gene>
    <name evidence="8" type="ORF">LSH36_142g02006</name>
</gene>
<keyword evidence="5" id="KW-1133">Transmembrane helix</keyword>
<evidence type="ECO:0000256" key="6">
    <source>
        <dbReference type="SAM" id="SignalP"/>
    </source>
</evidence>
<evidence type="ECO:0000256" key="5">
    <source>
        <dbReference type="SAM" id="Phobius"/>
    </source>
</evidence>
<dbReference type="AlphaFoldDB" id="A0AAD9JV90"/>
<comment type="caution">
    <text evidence="8">The sequence shown here is derived from an EMBL/GenBank/DDBJ whole genome shotgun (WGS) entry which is preliminary data.</text>
</comment>
<dbReference type="Gene3D" id="2.60.120.290">
    <property type="entry name" value="Spermadhesin, CUB domain"/>
    <property type="match status" value="1"/>
</dbReference>
<feature type="compositionally biased region" description="Polar residues" evidence="4">
    <location>
        <begin position="312"/>
        <end position="325"/>
    </location>
</feature>
<dbReference type="PANTHER" id="PTHR24251:SF37">
    <property type="entry name" value="CUB DOMAIN-CONTAINING PROTEIN"/>
    <property type="match status" value="1"/>
</dbReference>
<evidence type="ECO:0000313" key="8">
    <source>
        <dbReference type="EMBL" id="KAK2159978.1"/>
    </source>
</evidence>
<evidence type="ECO:0000256" key="2">
    <source>
        <dbReference type="ARBA" id="ARBA00023157"/>
    </source>
</evidence>
<reference evidence="8" key="1">
    <citation type="journal article" date="2023" name="Mol. Biol. Evol.">
        <title>Third-Generation Sequencing Reveals the Adaptive Role of the Epigenome in Three Deep-Sea Polychaetes.</title>
        <authorList>
            <person name="Perez M."/>
            <person name="Aroh O."/>
            <person name="Sun Y."/>
            <person name="Lan Y."/>
            <person name="Juniper S.K."/>
            <person name="Young C.R."/>
            <person name="Angers B."/>
            <person name="Qian P.Y."/>
        </authorList>
    </citation>
    <scope>NUCLEOTIDE SEQUENCE</scope>
    <source>
        <strain evidence="8">P08H-3</strain>
    </source>
</reference>
<feature type="transmembrane region" description="Helical" evidence="5">
    <location>
        <begin position="151"/>
        <end position="176"/>
    </location>
</feature>
<feature type="compositionally biased region" description="Polar residues" evidence="4">
    <location>
        <begin position="225"/>
        <end position="236"/>
    </location>
</feature>
<dbReference type="EMBL" id="JAODUP010000142">
    <property type="protein sequence ID" value="KAK2159978.1"/>
    <property type="molecule type" value="Genomic_DNA"/>
</dbReference>
<dbReference type="CDD" id="cd00041">
    <property type="entry name" value="CUB"/>
    <property type="match status" value="1"/>
</dbReference>
<evidence type="ECO:0000259" key="7">
    <source>
        <dbReference type="PROSITE" id="PS01180"/>
    </source>
</evidence>
<evidence type="ECO:0000256" key="1">
    <source>
        <dbReference type="ARBA" id="ARBA00022737"/>
    </source>
</evidence>
<sequence>MANSGCLILLVYIVYVNIAASCDVYYVDQGTLIQTKNYPKDYPESFSQCWELYTSSAIDDTLYLRFLDFNTEYSYDVVNVYDGLSIRATLLVSLSGGMIRDDYSVQSNSQDMTVNFTSDVSITYEGFQACVCVQSSAPCSCSSGNLPISTIIAIAIVVPVMVLIVAVFLIRLVYLYSYSKSSQRRVHPTNNRRPQGQQIQSRGGQLVVHFRQQTRPPGQGIAPPSNGQLSGQQIASPGNVPHPGQPVRGTYPSGQYPSPVGRQITPSSEQLPQPMRLTDQPPPYQEPQRFNQPQPPPYTPLPLSSVGPGQPPVSTALPQQQTSSNAAVPPAKPPPAPGGLYMNSGHNEPPPVPKVT</sequence>
<dbReference type="SMART" id="SM00042">
    <property type="entry name" value="CUB"/>
    <property type="match status" value="1"/>
</dbReference>
<keyword evidence="6" id="KW-0732">Signal</keyword>
<evidence type="ECO:0000256" key="3">
    <source>
        <dbReference type="PROSITE-ProRule" id="PRU00059"/>
    </source>
</evidence>
<dbReference type="PANTHER" id="PTHR24251">
    <property type="entry name" value="OVOCHYMASE-RELATED"/>
    <property type="match status" value="1"/>
</dbReference>
<accession>A0AAD9JV90</accession>
<proteinExistence type="predicted"/>
<keyword evidence="5" id="KW-0812">Transmembrane</keyword>
<feature type="compositionally biased region" description="Polar residues" evidence="4">
    <location>
        <begin position="188"/>
        <end position="203"/>
    </location>
</feature>
<dbReference type="Pfam" id="PF00431">
    <property type="entry name" value="CUB"/>
    <property type="match status" value="1"/>
</dbReference>
<feature type="domain" description="CUB" evidence="7">
    <location>
        <begin position="22"/>
        <end position="134"/>
    </location>
</feature>
<dbReference type="InterPro" id="IPR035914">
    <property type="entry name" value="Sperma_CUB_dom_sf"/>
</dbReference>
<feature type="region of interest" description="Disordered" evidence="4">
    <location>
        <begin position="214"/>
        <end position="356"/>
    </location>
</feature>
<feature type="chain" id="PRO_5042028260" description="CUB domain-containing protein" evidence="6">
    <location>
        <begin position="22"/>
        <end position="356"/>
    </location>
</feature>
<dbReference type="PROSITE" id="PS01180">
    <property type="entry name" value="CUB"/>
    <property type="match status" value="1"/>
</dbReference>
<comment type="caution">
    <text evidence="3">Lacks conserved residue(s) required for the propagation of feature annotation.</text>
</comment>
<keyword evidence="2" id="KW-1015">Disulfide bond</keyword>